<organism evidence="9 10">
    <name type="scientific">Frankia alni (strain DSM 45986 / CECT 9034 / ACN14a)</name>
    <dbReference type="NCBI Taxonomy" id="326424"/>
    <lineage>
        <taxon>Bacteria</taxon>
        <taxon>Bacillati</taxon>
        <taxon>Actinomycetota</taxon>
        <taxon>Actinomycetes</taxon>
        <taxon>Frankiales</taxon>
        <taxon>Frankiaceae</taxon>
        <taxon>Frankia</taxon>
    </lineage>
</organism>
<keyword evidence="5" id="KW-0560">Oxidoreductase</keyword>
<evidence type="ECO:0000256" key="7">
    <source>
        <dbReference type="ARBA" id="ARBA00023014"/>
    </source>
</evidence>
<accession>Q0RML8</accession>
<dbReference type="eggNOG" id="COG0535">
    <property type="taxonomic scope" value="Bacteria"/>
</dbReference>
<dbReference type="STRING" id="326424.FRAAL2585"/>
<feature type="domain" description="Radical SAM core" evidence="8">
    <location>
        <begin position="37"/>
        <end position="263"/>
    </location>
</feature>
<keyword evidence="7" id="KW-0411">Iron-sulfur</keyword>
<dbReference type="InterPro" id="IPR034391">
    <property type="entry name" value="AdoMet-like_SPASM_containing"/>
</dbReference>
<name>Q0RML8_FRAAA</name>
<dbReference type="Pfam" id="PF13186">
    <property type="entry name" value="SPASM"/>
    <property type="match status" value="1"/>
</dbReference>
<dbReference type="InterPro" id="IPR058240">
    <property type="entry name" value="rSAM_sf"/>
</dbReference>
<dbReference type="InterPro" id="IPR023885">
    <property type="entry name" value="4Fe4S-binding_SPASM_dom"/>
</dbReference>
<evidence type="ECO:0000256" key="5">
    <source>
        <dbReference type="ARBA" id="ARBA00023002"/>
    </source>
</evidence>
<reference evidence="9 10" key="1">
    <citation type="journal article" date="2007" name="Genome Res.">
        <title>Genome characteristics of facultatively symbiotic Frankia sp. strains reflect host range and host plant biogeography.</title>
        <authorList>
            <person name="Normand P."/>
            <person name="Lapierre P."/>
            <person name="Tisa L.S."/>
            <person name="Gogarten J.P."/>
            <person name="Alloisio N."/>
            <person name="Bagnarol E."/>
            <person name="Bassi C.A."/>
            <person name="Berry A.M."/>
            <person name="Bickhart D.M."/>
            <person name="Choisne N."/>
            <person name="Couloux A."/>
            <person name="Cournoyer B."/>
            <person name="Cruveiller S."/>
            <person name="Daubin V."/>
            <person name="Demange N."/>
            <person name="Francino M.P."/>
            <person name="Goltsman E."/>
            <person name="Huang Y."/>
            <person name="Kopp O.R."/>
            <person name="Labarre L."/>
            <person name="Lapidus A."/>
            <person name="Lavire C."/>
            <person name="Marechal J."/>
            <person name="Martinez M."/>
            <person name="Mastronunzio J.E."/>
            <person name="Mullin B.C."/>
            <person name="Niemann J."/>
            <person name="Pujic P."/>
            <person name="Rawnsley T."/>
            <person name="Rouy Z."/>
            <person name="Schenowitz C."/>
            <person name="Sellstedt A."/>
            <person name="Tavares F."/>
            <person name="Tomkins J.P."/>
            <person name="Vallenet D."/>
            <person name="Valverde C."/>
            <person name="Wall L.G."/>
            <person name="Wang Y."/>
            <person name="Medigue C."/>
            <person name="Benson D.R."/>
        </authorList>
    </citation>
    <scope>NUCLEOTIDE SEQUENCE [LARGE SCALE GENOMIC DNA]</scope>
    <source>
        <strain evidence="10">DSM 45986 / CECT 9034 / ACN14a</strain>
    </source>
</reference>
<dbReference type="GO" id="GO:0016491">
    <property type="term" value="F:oxidoreductase activity"/>
    <property type="evidence" value="ECO:0007669"/>
    <property type="project" value="UniProtKB-KW"/>
</dbReference>
<dbReference type="PROSITE" id="PS01305">
    <property type="entry name" value="MOAA_NIFB_PQQE"/>
    <property type="match status" value="1"/>
</dbReference>
<protein>
    <recommendedName>
        <fullName evidence="8">Radical SAM core domain-containing protein</fullName>
    </recommendedName>
</protein>
<evidence type="ECO:0000259" key="8">
    <source>
        <dbReference type="PROSITE" id="PS51918"/>
    </source>
</evidence>
<dbReference type="PROSITE" id="PS51918">
    <property type="entry name" value="RADICAL_SAM"/>
    <property type="match status" value="1"/>
</dbReference>
<dbReference type="InterPro" id="IPR000385">
    <property type="entry name" value="MoaA_NifB_PqqE_Fe-S-bd_CS"/>
</dbReference>
<dbReference type="Pfam" id="PF04055">
    <property type="entry name" value="Radical_SAM"/>
    <property type="match status" value="1"/>
</dbReference>
<dbReference type="CDD" id="cd01335">
    <property type="entry name" value="Radical_SAM"/>
    <property type="match status" value="1"/>
</dbReference>
<dbReference type="Gene3D" id="3.20.20.70">
    <property type="entry name" value="Aldolase class I"/>
    <property type="match status" value="1"/>
</dbReference>
<dbReference type="SFLD" id="SFLDG01387">
    <property type="entry name" value="BtrN-like_SPASM_domain_contain"/>
    <property type="match status" value="1"/>
</dbReference>
<evidence type="ECO:0000256" key="1">
    <source>
        <dbReference type="ARBA" id="ARBA00001966"/>
    </source>
</evidence>
<dbReference type="InterPro" id="IPR007197">
    <property type="entry name" value="rSAM"/>
</dbReference>
<proteinExistence type="predicted"/>
<dbReference type="PANTHER" id="PTHR11228:SF7">
    <property type="entry name" value="PQQA PEPTIDE CYCLASE"/>
    <property type="match status" value="1"/>
</dbReference>
<evidence type="ECO:0000256" key="6">
    <source>
        <dbReference type="ARBA" id="ARBA00023004"/>
    </source>
</evidence>
<dbReference type="GO" id="GO:0046872">
    <property type="term" value="F:metal ion binding"/>
    <property type="evidence" value="ECO:0007669"/>
    <property type="project" value="UniProtKB-KW"/>
</dbReference>
<dbReference type="SFLD" id="SFLDG01067">
    <property type="entry name" value="SPASM/twitch_domain_containing"/>
    <property type="match status" value="1"/>
</dbReference>
<evidence type="ECO:0000256" key="3">
    <source>
        <dbReference type="ARBA" id="ARBA00022691"/>
    </source>
</evidence>
<keyword evidence="3" id="KW-0949">S-adenosyl-L-methionine</keyword>
<gene>
    <name evidence="9" type="ordered locus">FRAAL2585</name>
</gene>
<evidence type="ECO:0000313" key="10">
    <source>
        <dbReference type="Proteomes" id="UP000000657"/>
    </source>
</evidence>
<dbReference type="SUPFAM" id="SSF102114">
    <property type="entry name" value="Radical SAM enzymes"/>
    <property type="match status" value="1"/>
</dbReference>
<dbReference type="SFLD" id="SFLDS00029">
    <property type="entry name" value="Radical_SAM"/>
    <property type="match status" value="1"/>
</dbReference>
<dbReference type="KEGG" id="fal:FRAAL2585"/>
<sequence>MRPARTAARSPAYYAELKRRNAELNLAEMRAGEIELRSMPRYVLVELTQGCNLRCPMCRSHAIGYREREMPRSFLAEVVEVLFPTAQMVDIRGWGESLLAPEIDDVIRAVDAHRSQCRVVTNLSFNRPATLDLLADVGAMVDVSLDSVHQDVLGVVRQGARFSAIDRNLRRLAGRYSSAAGHGSLRITATVQRATLAGLNDLVRYSADLGGIPIVLHAVTLSADDPNALTGLDDQVDATIMEAAREAARLGVELYAGSRFGRRVGIKKDIPFCMHPWSYVTVGYDGSVGYCDYLIGPMMQYSCMGDMTVEGFTQIWNGKPWRDLRQWHGAGHLPDDQRYGPCTQCYAHRNVDFEDLFEPRLERYLLTGIPDGQAPTVEATP</sequence>
<dbReference type="HOGENOM" id="CLU_009273_1_1_11"/>
<dbReference type="InterPro" id="IPR050377">
    <property type="entry name" value="Radical_SAM_PqqE_MftC-like"/>
</dbReference>
<dbReference type="PANTHER" id="PTHR11228">
    <property type="entry name" value="RADICAL SAM DOMAIN PROTEIN"/>
    <property type="match status" value="1"/>
</dbReference>
<evidence type="ECO:0000256" key="2">
    <source>
        <dbReference type="ARBA" id="ARBA00022485"/>
    </source>
</evidence>
<dbReference type="Proteomes" id="UP000000657">
    <property type="component" value="Chromosome"/>
</dbReference>
<dbReference type="GO" id="GO:0051539">
    <property type="term" value="F:4 iron, 4 sulfur cluster binding"/>
    <property type="evidence" value="ECO:0007669"/>
    <property type="project" value="UniProtKB-KW"/>
</dbReference>
<dbReference type="CDD" id="cd21109">
    <property type="entry name" value="SPASM"/>
    <property type="match status" value="1"/>
</dbReference>
<keyword evidence="10" id="KW-1185">Reference proteome</keyword>
<evidence type="ECO:0000313" key="9">
    <source>
        <dbReference type="EMBL" id="CAJ61232.1"/>
    </source>
</evidence>
<keyword evidence="6" id="KW-0408">Iron</keyword>
<dbReference type="EMBL" id="CT573213">
    <property type="protein sequence ID" value="CAJ61232.1"/>
    <property type="molecule type" value="Genomic_DNA"/>
</dbReference>
<keyword evidence="4" id="KW-0479">Metal-binding</keyword>
<evidence type="ECO:0000256" key="4">
    <source>
        <dbReference type="ARBA" id="ARBA00022723"/>
    </source>
</evidence>
<dbReference type="AlphaFoldDB" id="Q0RML8"/>
<keyword evidence="2" id="KW-0004">4Fe-4S</keyword>
<comment type="cofactor">
    <cofactor evidence="1">
        <name>[4Fe-4S] cluster</name>
        <dbReference type="ChEBI" id="CHEBI:49883"/>
    </cofactor>
</comment>
<dbReference type="InterPro" id="IPR013785">
    <property type="entry name" value="Aldolase_TIM"/>
</dbReference>